<name>A0A396HDJ0_MEDTR</name>
<dbReference type="AlphaFoldDB" id="A0A396HDJ0"/>
<evidence type="ECO:0000313" key="3">
    <source>
        <dbReference type="Proteomes" id="UP000265566"/>
    </source>
</evidence>
<accession>A0A396HDJ0</accession>
<proteinExistence type="predicted"/>
<keyword evidence="1" id="KW-1133">Transmembrane helix</keyword>
<keyword evidence="1" id="KW-0472">Membrane</keyword>
<evidence type="ECO:0000256" key="1">
    <source>
        <dbReference type="SAM" id="Phobius"/>
    </source>
</evidence>
<protein>
    <recommendedName>
        <fullName evidence="4">Transmembrane protein</fullName>
    </recommendedName>
</protein>
<evidence type="ECO:0000313" key="2">
    <source>
        <dbReference type="EMBL" id="RHN51392.1"/>
    </source>
</evidence>
<comment type="caution">
    <text evidence="2">The sequence shown here is derived from an EMBL/GenBank/DDBJ whole genome shotgun (WGS) entry which is preliminary data.</text>
</comment>
<sequence>MRSLPIEIHVMLRSGYSEAEPRRSDFFYEYENGRKSGVMEIDGSYNRRLFSLRESDFKGMDESRFIDLKLDYSSASKQQMQISPPMQKWQIHSAFGRKKKIKYKEINYIFFLILLIFYFYFSFI</sequence>
<gene>
    <name evidence="2" type="ORF">MtrunA17_Chr6g0468061</name>
</gene>
<keyword evidence="1" id="KW-0812">Transmembrane</keyword>
<reference evidence="3" key="1">
    <citation type="journal article" date="2018" name="Nat. Plants">
        <title>Whole-genome landscape of Medicago truncatula symbiotic genes.</title>
        <authorList>
            <person name="Pecrix Y."/>
            <person name="Staton S.E."/>
            <person name="Sallet E."/>
            <person name="Lelandais-Briere C."/>
            <person name="Moreau S."/>
            <person name="Carrere S."/>
            <person name="Blein T."/>
            <person name="Jardinaud M.F."/>
            <person name="Latrasse D."/>
            <person name="Zouine M."/>
            <person name="Zahm M."/>
            <person name="Kreplak J."/>
            <person name="Mayjonade B."/>
            <person name="Satge C."/>
            <person name="Perez M."/>
            <person name="Cauet S."/>
            <person name="Marande W."/>
            <person name="Chantry-Darmon C."/>
            <person name="Lopez-Roques C."/>
            <person name="Bouchez O."/>
            <person name="Berard A."/>
            <person name="Debelle F."/>
            <person name="Munos S."/>
            <person name="Bendahmane A."/>
            <person name="Berges H."/>
            <person name="Niebel A."/>
            <person name="Buitink J."/>
            <person name="Frugier F."/>
            <person name="Benhamed M."/>
            <person name="Crespi M."/>
            <person name="Gouzy J."/>
            <person name="Gamas P."/>
        </authorList>
    </citation>
    <scope>NUCLEOTIDE SEQUENCE [LARGE SCALE GENOMIC DNA]</scope>
    <source>
        <strain evidence="3">cv. Jemalong A17</strain>
    </source>
</reference>
<organism evidence="2 3">
    <name type="scientific">Medicago truncatula</name>
    <name type="common">Barrel medic</name>
    <name type="synonym">Medicago tribuloides</name>
    <dbReference type="NCBI Taxonomy" id="3880"/>
    <lineage>
        <taxon>Eukaryota</taxon>
        <taxon>Viridiplantae</taxon>
        <taxon>Streptophyta</taxon>
        <taxon>Embryophyta</taxon>
        <taxon>Tracheophyta</taxon>
        <taxon>Spermatophyta</taxon>
        <taxon>Magnoliopsida</taxon>
        <taxon>eudicotyledons</taxon>
        <taxon>Gunneridae</taxon>
        <taxon>Pentapetalae</taxon>
        <taxon>rosids</taxon>
        <taxon>fabids</taxon>
        <taxon>Fabales</taxon>
        <taxon>Fabaceae</taxon>
        <taxon>Papilionoideae</taxon>
        <taxon>50 kb inversion clade</taxon>
        <taxon>NPAAA clade</taxon>
        <taxon>Hologalegina</taxon>
        <taxon>IRL clade</taxon>
        <taxon>Trifolieae</taxon>
        <taxon>Medicago</taxon>
    </lineage>
</organism>
<dbReference type="Proteomes" id="UP000265566">
    <property type="component" value="Chromosome 6"/>
</dbReference>
<evidence type="ECO:0008006" key="4">
    <source>
        <dbReference type="Google" id="ProtNLM"/>
    </source>
</evidence>
<dbReference type="EMBL" id="PSQE01000006">
    <property type="protein sequence ID" value="RHN51392.1"/>
    <property type="molecule type" value="Genomic_DNA"/>
</dbReference>
<dbReference type="Gramene" id="rna35822">
    <property type="protein sequence ID" value="RHN51392.1"/>
    <property type="gene ID" value="gene35822"/>
</dbReference>
<feature type="transmembrane region" description="Helical" evidence="1">
    <location>
        <begin position="106"/>
        <end position="123"/>
    </location>
</feature>